<gene>
    <name evidence="2" type="ORF">DCHRY22_LOCUS13351</name>
</gene>
<accession>A0A8J2R316</accession>
<proteinExistence type="predicted"/>
<dbReference type="OrthoDB" id="7481074at2759"/>
<reference evidence="2" key="1">
    <citation type="submission" date="2021-09" db="EMBL/GenBank/DDBJ databases">
        <authorList>
            <person name="Martin H S."/>
        </authorList>
    </citation>
    <scope>NUCLEOTIDE SEQUENCE</scope>
</reference>
<evidence type="ECO:0000256" key="1">
    <source>
        <dbReference type="SAM" id="MobiDB-lite"/>
    </source>
</evidence>
<dbReference type="AlphaFoldDB" id="A0A8J2R316"/>
<comment type="caution">
    <text evidence="2">The sequence shown here is derived from an EMBL/GenBank/DDBJ whole genome shotgun (WGS) entry which is preliminary data.</text>
</comment>
<organism evidence="2 3">
    <name type="scientific">Danaus chrysippus</name>
    <name type="common">African queen</name>
    <dbReference type="NCBI Taxonomy" id="151541"/>
    <lineage>
        <taxon>Eukaryota</taxon>
        <taxon>Metazoa</taxon>
        <taxon>Ecdysozoa</taxon>
        <taxon>Arthropoda</taxon>
        <taxon>Hexapoda</taxon>
        <taxon>Insecta</taxon>
        <taxon>Pterygota</taxon>
        <taxon>Neoptera</taxon>
        <taxon>Endopterygota</taxon>
        <taxon>Lepidoptera</taxon>
        <taxon>Glossata</taxon>
        <taxon>Ditrysia</taxon>
        <taxon>Papilionoidea</taxon>
        <taxon>Nymphalidae</taxon>
        <taxon>Danainae</taxon>
        <taxon>Danaini</taxon>
        <taxon>Danaina</taxon>
        <taxon>Danaus</taxon>
        <taxon>Anosia</taxon>
    </lineage>
</organism>
<sequence>MFLFIFLGEQVSKSLRSGEPLGLSRDIAILKSTDLVLLSCVIAFPADDDDKTLKLKIGFDLTPGTNGSPTLRIRDFEEISNLRKVNSGRKPPKRSVRAEYSSDSENDDGKDGGKEKTVPDSDMSDDAETSASEDDRRLSTRGLNPEDFEPEDNPKIHGKYKDEDDSE</sequence>
<protein>
    <submittedName>
        <fullName evidence="2">(African queen) hypothetical protein</fullName>
    </submittedName>
</protein>
<evidence type="ECO:0000313" key="2">
    <source>
        <dbReference type="EMBL" id="CAG9579786.1"/>
    </source>
</evidence>
<feature type="compositionally biased region" description="Basic and acidic residues" evidence="1">
    <location>
        <begin position="152"/>
        <end position="167"/>
    </location>
</feature>
<dbReference type="Proteomes" id="UP000789524">
    <property type="component" value="Unassembled WGS sequence"/>
</dbReference>
<dbReference type="EMBL" id="CAKASE010000079">
    <property type="protein sequence ID" value="CAG9579786.1"/>
    <property type="molecule type" value="Genomic_DNA"/>
</dbReference>
<keyword evidence="3" id="KW-1185">Reference proteome</keyword>
<evidence type="ECO:0000313" key="3">
    <source>
        <dbReference type="Proteomes" id="UP000789524"/>
    </source>
</evidence>
<feature type="compositionally biased region" description="Acidic residues" evidence="1">
    <location>
        <begin position="122"/>
        <end position="132"/>
    </location>
</feature>
<feature type="compositionally biased region" description="Basic and acidic residues" evidence="1">
    <location>
        <begin position="107"/>
        <end position="119"/>
    </location>
</feature>
<name>A0A8J2R316_9NEOP</name>
<feature type="region of interest" description="Disordered" evidence="1">
    <location>
        <begin position="81"/>
        <end position="167"/>
    </location>
</feature>
<feature type="compositionally biased region" description="Basic residues" evidence="1">
    <location>
        <begin position="86"/>
        <end position="95"/>
    </location>
</feature>